<organism evidence="1 2">
    <name type="scientific">Ameiurus melas</name>
    <name type="common">Black bullhead</name>
    <name type="synonym">Silurus melas</name>
    <dbReference type="NCBI Taxonomy" id="219545"/>
    <lineage>
        <taxon>Eukaryota</taxon>
        <taxon>Metazoa</taxon>
        <taxon>Chordata</taxon>
        <taxon>Craniata</taxon>
        <taxon>Vertebrata</taxon>
        <taxon>Euteleostomi</taxon>
        <taxon>Actinopterygii</taxon>
        <taxon>Neopterygii</taxon>
        <taxon>Teleostei</taxon>
        <taxon>Ostariophysi</taxon>
        <taxon>Siluriformes</taxon>
        <taxon>Ictaluridae</taxon>
        <taxon>Ameiurus</taxon>
    </lineage>
</organism>
<name>A0A7J6A5A9_AMEME</name>
<sequence length="94" mass="10599">MPFDGTVHILSMFTDCPDSRPFEFQVLKGNVFFFIRLCGNIHASIHPSMFYFALSFSGSRRNLEPISAQHGGQGRYHTKGAWNVFQGSQGTRRG</sequence>
<reference evidence="1 2" key="1">
    <citation type="submission" date="2020-02" db="EMBL/GenBank/DDBJ databases">
        <title>A chromosome-scale genome assembly of the black bullhead catfish (Ameiurus melas).</title>
        <authorList>
            <person name="Wen M."/>
            <person name="Zham M."/>
            <person name="Cabau C."/>
            <person name="Klopp C."/>
            <person name="Donnadieu C."/>
            <person name="Roques C."/>
            <person name="Bouchez O."/>
            <person name="Lampietro C."/>
            <person name="Jouanno E."/>
            <person name="Herpin A."/>
            <person name="Louis A."/>
            <person name="Berthelot C."/>
            <person name="Parey E."/>
            <person name="Roest-Crollius H."/>
            <person name="Braasch I."/>
            <person name="Postlethwait J."/>
            <person name="Robinson-Rechavi M."/>
            <person name="Echchiki A."/>
            <person name="Begum T."/>
            <person name="Montfort J."/>
            <person name="Schartl M."/>
            <person name="Bobe J."/>
            <person name="Guiguen Y."/>
        </authorList>
    </citation>
    <scope>NUCLEOTIDE SEQUENCE [LARGE SCALE GENOMIC DNA]</scope>
    <source>
        <strain evidence="1">M_S1</strain>
        <tissue evidence="1">Blood</tissue>
    </source>
</reference>
<dbReference type="Proteomes" id="UP000593565">
    <property type="component" value="Unassembled WGS sequence"/>
</dbReference>
<protein>
    <submittedName>
        <fullName evidence="1">Uncharacterized protein</fullName>
    </submittedName>
</protein>
<dbReference type="AlphaFoldDB" id="A0A7J6A5A9"/>
<dbReference type="EMBL" id="JAAGNN010000017">
    <property type="protein sequence ID" value="KAF4077933.1"/>
    <property type="molecule type" value="Genomic_DNA"/>
</dbReference>
<evidence type="ECO:0000313" key="1">
    <source>
        <dbReference type="EMBL" id="KAF4077933.1"/>
    </source>
</evidence>
<keyword evidence="2" id="KW-1185">Reference proteome</keyword>
<proteinExistence type="predicted"/>
<comment type="caution">
    <text evidence="1">The sequence shown here is derived from an EMBL/GenBank/DDBJ whole genome shotgun (WGS) entry which is preliminary data.</text>
</comment>
<evidence type="ECO:0000313" key="2">
    <source>
        <dbReference type="Proteomes" id="UP000593565"/>
    </source>
</evidence>
<accession>A0A7J6A5A9</accession>
<feature type="non-terminal residue" evidence="1">
    <location>
        <position position="1"/>
    </location>
</feature>
<gene>
    <name evidence="1" type="ORF">AMELA_G00193580</name>
</gene>